<dbReference type="EMBL" id="KL142394">
    <property type="protein sequence ID" value="KDR71167.1"/>
    <property type="molecule type" value="Genomic_DNA"/>
</dbReference>
<dbReference type="Proteomes" id="UP000027222">
    <property type="component" value="Unassembled WGS sequence"/>
</dbReference>
<gene>
    <name evidence="1" type="ORF">GALMADRAFT_254382</name>
</gene>
<keyword evidence="2" id="KW-1185">Reference proteome</keyword>
<protein>
    <submittedName>
        <fullName evidence="1">Uncharacterized protein</fullName>
    </submittedName>
</protein>
<name>A0A067SMA0_GALM3</name>
<organism evidence="1 2">
    <name type="scientific">Galerina marginata (strain CBS 339.88)</name>
    <dbReference type="NCBI Taxonomy" id="685588"/>
    <lineage>
        <taxon>Eukaryota</taxon>
        <taxon>Fungi</taxon>
        <taxon>Dikarya</taxon>
        <taxon>Basidiomycota</taxon>
        <taxon>Agaricomycotina</taxon>
        <taxon>Agaricomycetes</taxon>
        <taxon>Agaricomycetidae</taxon>
        <taxon>Agaricales</taxon>
        <taxon>Agaricineae</taxon>
        <taxon>Strophariaceae</taxon>
        <taxon>Galerina</taxon>
    </lineage>
</organism>
<sequence>MTLHLERERPGSSRSISRSSYLEFIASSLPHELTPLLTIPHPAEKNPNTPIPPLFHPEVGIQSTEVQRARVPNFKRYIHYS</sequence>
<proteinExistence type="predicted"/>
<evidence type="ECO:0000313" key="2">
    <source>
        <dbReference type="Proteomes" id="UP000027222"/>
    </source>
</evidence>
<evidence type="ECO:0000313" key="1">
    <source>
        <dbReference type="EMBL" id="KDR71167.1"/>
    </source>
</evidence>
<accession>A0A067SMA0</accession>
<dbReference type="AlphaFoldDB" id="A0A067SMA0"/>
<dbReference type="HOGENOM" id="CLU_2574037_0_0_1"/>
<reference evidence="2" key="1">
    <citation type="journal article" date="2014" name="Proc. Natl. Acad. Sci. U.S.A.">
        <title>Extensive sampling of basidiomycete genomes demonstrates inadequacy of the white-rot/brown-rot paradigm for wood decay fungi.</title>
        <authorList>
            <person name="Riley R."/>
            <person name="Salamov A.A."/>
            <person name="Brown D.W."/>
            <person name="Nagy L.G."/>
            <person name="Floudas D."/>
            <person name="Held B.W."/>
            <person name="Levasseur A."/>
            <person name="Lombard V."/>
            <person name="Morin E."/>
            <person name="Otillar R."/>
            <person name="Lindquist E.A."/>
            <person name="Sun H."/>
            <person name="LaButti K.M."/>
            <person name="Schmutz J."/>
            <person name="Jabbour D."/>
            <person name="Luo H."/>
            <person name="Baker S.E."/>
            <person name="Pisabarro A.G."/>
            <person name="Walton J.D."/>
            <person name="Blanchette R.A."/>
            <person name="Henrissat B."/>
            <person name="Martin F."/>
            <person name="Cullen D."/>
            <person name="Hibbett D.S."/>
            <person name="Grigoriev I.V."/>
        </authorList>
    </citation>
    <scope>NUCLEOTIDE SEQUENCE [LARGE SCALE GENOMIC DNA]</scope>
    <source>
        <strain evidence="2">CBS 339.88</strain>
    </source>
</reference>